<evidence type="ECO:0000256" key="1">
    <source>
        <dbReference type="SAM" id="Coils"/>
    </source>
</evidence>
<evidence type="ECO:0000313" key="3">
    <source>
        <dbReference type="Proteomes" id="UP000830116"/>
    </source>
</evidence>
<reference evidence="2" key="1">
    <citation type="submission" date="2022-03" db="EMBL/GenBank/DDBJ databases">
        <title>Genome Identification and Characterization of new species Bdellovibrio reynosense LBG001 sp. nov. from a Mexico soil sample.</title>
        <authorList>
            <person name="Camilli A."/>
            <person name="Ajao Y."/>
            <person name="Guo X."/>
        </authorList>
    </citation>
    <scope>NUCLEOTIDE SEQUENCE</scope>
    <source>
        <strain evidence="2">LBG001</strain>
    </source>
</reference>
<dbReference type="RefSeq" id="WP_243537797.1">
    <property type="nucleotide sequence ID" value="NZ_CP093442.1"/>
</dbReference>
<dbReference type="Pfam" id="PF11172">
    <property type="entry name" value="DUF2959"/>
    <property type="match status" value="1"/>
</dbReference>
<sequence length="221" mass="24955">MKLNALLALTVASLGLIGCQSMVQKAKNEVKYSAYEMVGVEKRDLFKKDVKKVKNSQEDAGEAFEDALEKLQKIYAVDGGNLEKQYKSLNSSFEDSKEEVEAVHERVKTLETTAENLFEEWQEEISGMSSADLRSKSSARLKETRERYKVFHASLKSSEARMDPVLKKLSDHVLYLKHNLNSKAIAGLKVESNKIQNDIESLIKDMNKSISQAEDFAKTIE</sequence>
<dbReference type="EMBL" id="CP093442">
    <property type="protein sequence ID" value="UOF01359.1"/>
    <property type="molecule type" value="Genomic_DNA"/>
</dbReference>
<keyword evidence="3" id="KW-1185">Reference proteome</keyword>
<gene>
    <name evidence="2" type="ORF">MNR06_00125</name>
</gene>
<dbReference type="InterPro" id="IPR021342">
    <property type="entry name" value="DUF2959"/>
</dbReference>
<dbReference type="Proteomes" id="UP000830116">
    <property type="component" value="Chromosome"/>
</dbReference>
<name>A0ABY4C9F3_9BACT</name>
<keyword evidence="1" id="KW-0175">Coiled coil</keyword>
<evidence type="ECO:0000313" key="2">
    <source>
        <dbReference type="EMBL" id="UOF01359.1"/>
    </source>
</evidence>
<proteinExistence type="predicted"/>
<protein>
    <submittedName>
        <fullName evidence="2">DUF2959 domain-containing protein</fullName>
    </submittedName>
</protein>
<organism evidence="2 3">
    <name type="scientific">Bdellovibrio reynosensis</name>
    <dbReference type="NCBI Taxonomy" id="2835041"/>
    <lineage>
        <taxon>Bacteria</taxon>
        <taxon>Pseudomonadati</taxon>
        <taxon>Bdellovibrionota</taxon>
        <taxon>Bdellovibrionia</taxon>
        <taxon>Bdellovibrionales</taxon>
        <taxon>Pseudobdellovibrionaceae</taxon>
        <taxon>Bdellovibrio</taxon>
    </lineage>
</organism>
<dbReference type="PROSITE" id="PS51257">
    <property type="entry name" value="PROKAR_LIPOPROTEIN"/>
    <property type="match status" value="1"/>
</dbReference>
<feature type="coiled-coil region" evidence="1">
    <location>
        <begin position="93"/>
        <end position="120"/>
    </location>
</feature>
<accession>A0ABY4C9F3</accession>